<keyword evidence="4 6" id="KW-1133">Transmembrane helix</keyword>
<feature type="transmembrane region" description="Helical" evidence="6">
    <location>
        <begin position="6"/>
        <end position="26"/>
    </location>
</feature>
<organism evidence="7 8">
    <name type="scientific">Mycoplasma amphoriforme A39</name>
    <dbReference type="NCBI Taxonomy" id="572419"/>
    <lineage>
        <taxon>Bacteria</taxon>
        <taxon>Bacillati</taxon>
        <taxon>Mycoplasmatota</taxon>
        <taxon>Mollicutes</taxon>
        <taxon>Mycoplasmataceae</taxon>
        <taxon>Mycoplasma</taxon>
    </lineage>
</organism>
<gene>
    <name evidence="7" type="ORF">MAMA39_06230</name>
</gene>
<dbReference type="EMBL" id="HG937516">
    <property type="protein sequence ID" value="CDN40740.1"/>
    <property type="molecule type" value="Genomic_DNA"/>
</dbReference>
<keyword evidence="3 6" id="KW-0812">Transmembrane</keyword>
<comment type="similarity">
    <text evidence="2">Belongs to the UPF0154 family.</text>
</comment>
<keyword evidence="8" id="KW-1185">Reference proteome</keyword>
<protein>
    <submittedName>
        <fullName evidence="7">Uncharacterized protein</fullName>
    </submittedName>
</protein>
<evidence type="ECO:0000256" key="2">
    <source>
        <dbReference type="ARBA" id="ARBA00006694"/>
    </source>
</evidence>
<dbReference type="InterPro" id="IPR005359">
    <property type="entry name" value="UPF0154"/>
</dbReference>
<evidence type="ECO:0000256" key="4">
    <source>
        <dbReference type="ARBA" id="ARBA00022989"/>
    </source>
</evidence>
<accession>A0A292IIN2</accession>
<dbReference type="KEGG" id="mamp:MAMA39_06230"/>
<evidence type="ECO:0000256" key="1">
    <source>
        <dbReference type="ARBA" id="ARBA00004167"/>
    </source>
</evidence>
<dbReference type="Pfam" id="PF03672">
    <property type="entry name" value="UPF0154"/>
    <property type="match status" value="1"/>
</dbReference>
<evidence type="ECO:0000256" key="3">
    <source>
        <dbReference type="ARBA" id="ARBA00022692"/>
    </source>
</evidence>
<reference evidence="7 8" key="1">
    <citation type="journal article" date="2015" name="Clin. Infect. Dis.">
        <title>Genomic Investigations unmask Mycoplasma amphoriforme, a new respiratory pathogen.</title>
        <authorList>
            <person name="Gillespie S.H."/>
            <person name="Ling C.L."/>
            <person name="Oravcova K."/>
            <person name="Pinheiro M."/>
            <person name="Wells L."/>
            <person name="Bryant J.M."/>
            <person name="McHugh T.D."/>
            <person name="Bebear C."/>
            <person name="Webster D."/>
            <person name="Harris S.R."/>
            <person name="Seth-Smith H.M."/>
            <person name="Thomson N.R."/>
        </authorList>
    </citation>
    <scope>NUCLEOTIDE SEQUENCE [LARGE SCALE GENOMIC DNA]</scope>
    <source>
        <strain evidence="7 8">A39</strain>
    </source>
</reference>
<dbReference type="RefSeq" id="WP_343251370.1">
    <property type="nucleotide sequence ID" value="NZ_HG937516.1"/>
</dbReference>
<comment type="subcellular location">
    <subcellularLocation>
        <location evidence="1">Membrane</location>
        <topology evidence="1">Single-pass membrane protein</topology>
    </subcellularLocation>
</comment>
<dbReference type="HAMAP" id="MF_00363">
    <property type="entry name" value="UPF0154"/>
    <property type="match status" value="1"/>
</dbReference>
<dbReference type="GO" id="GO:0016020">
    <property type="term" value="C:membrane"/>
    <property type="evidence" value="ECO:0007669"/>
    <property type="project" value="UniProtKB-SubCell"/>
</dbReference>
<keyword evidence="5 6" id="KW-0472">Membrane</keyword>
<evidence type="ECO:0000256" key="5">
    <source>
        <dbReference type="ARBA" id="ARBA00023136"/>
    </source>
</evidence>
<dbReference type="Proteomes" id="UP000261764">
    <property type="component" value="Chromosome I"/>
</dbReference>
<evidence type="ECO:0000313" key="8">
    <source>
        <dbReference type="Proteomes" id="UP000261764"/>
    </source>
</evidence>
<evidence type="ECO:0000313" key="7">
    <source>
        <dbReference type="EMBL" id="CDN40740.1"/>
    </source>
</evidence>
<evidence type="ECO:0000256" key="6">
    <source>
        <dbReference type="SAM" id="Phobius"/>
    </source>
</evidence>
<dbReference type="AlphaFoldDB" id="A0A292IIN2"/>
<sequence>MELGLALGLGIPLALIVGGIIGYFIAIKIFKKQLKNNPPITEAQIRSMYAKMGRKPSEAQVREIMRSFKQQDQR</sequence>
<proteinExistence type="inferred from homology"/>
<name>A0A292IIN2_9MOLU</name>